<keyword evidence="2" id="KW-1185">Reference proteome</keyword>
<evidence type="ECO:0000313" key="1">
    <source>
        <dbReference type="EMBL" id="CAH1981040.1"/>
    </source>
</evidence>
<sequence>MIMFSFSTPTSIYMFQKWSLNTYLEARRQLSL</sequence>
<accession>A0A9P0KSR9</accession>
<proteinExistence type="predicted"/>
<dbReference type="Proteomes" id="UP001152888">
    <property type="component" value="Unassembled WGS sequence"/>
</dbReference>
<reference evidence="1" key="1">
    <citation type="submission" date="2022-03" db="EMBL/GenBank/DDBJ databases">
        <authorList>
            <person name="Sayadi A."/>
        </authorList>
    </citation>
    <scope>NUCLEOTIDE SEQUENCE</scope>
</reference>
<comment type="caution">
    <text evidence="1">The sequence shown here is derived from an EMBL/GenBank/DDBJ whole genome shotgun (WGS) entry which is preliminary data.</text>
</comment>
<dbReference type="AlphaFoldDB" id="A0A9P0KSR9"/>
<name>A0A9P0KSR9_ACAOB</name>
<organism evidence="1 2">
    <name type="scientific">Acanthoscelides obtectus</name>
    <name type="common">Bean weevil</name>
    <name type="synonym">Bruchus obtectus</name>
    <dbReference type="NCBI Taxonomy" id="200917"/>
    <lineage>
        <taxon>Eukaryota</taxon>
        <taxon>Metazoa</taxon>
        <taxon>Ecdysozoa</taxon>
        <taxon>Arthropoda</taxon>
        <taxon>Hexapoda</taxon>
        <taxon>Insecta</taxon>
        <taxon>Pterygota</taxon>
        <taxon>Neoptera</taxon>
        <taxon>Endopterygota</taxon>
        <taxon>Coleoptera</taxon>
        <taxon>Polyphaga</taxon>
        <taxon>Cucujiformia</taxon>
        <taxon>Chrysomeloidea</taxon>
        <taxon>Chrysomelidae</taxon>
        <taxon>Bruchinae</taxon>
        <taxon>Bruchini</taxon>
        <taxon>Acanthoscelides</taxon>
    </lineage>
</organism>
<dbReference type="EMBL" id="CAKOFQ010006904">
    <property type="protein sequence ID" value="CAH1981040.1"/>
    <property type="molecule type" value="Genomic_DNA"/>
</dbReference>
<evidence type="ECO:0000313" key="2">
    <source>
        <dbReference type="Proteomes" id="UP001152888"/>
    </source>
</evidence>
<protein>
    <submittedName>
        <fullName evidence="1">Uncharacterized protein</fullName>
    </submittedName>
</protein>
<gene>
    <name evidence="1" type="ORF">ACAOBT_LOCUS14288</name>
</gene>